<protein>
    <submittedName>
        <fullName evidence="3">RabGAP/TBC</fullName>
    </submittedName>
</protein>
<dbReference type="FunCoup" id="A0A3N4M3F3">
    <property type="interactions" value="1098"/>
</dbReference>
<proteinExistence type="predicted"/>
<dbReference type="InterPro" id="IPR035969">
    <property type="entry name" value="Rab-GAP_TBC_sf"/>
</dbReference>
<evidence type="ECO:0000313" key="4">
    <source>
        <dbReference type="Proteomes" id="UP000267821"/>
    </source>
</evidence>
<dbReference type="GO" id="GO:0005096">
    <property type="term" value="F:GTPase activator activity"/>
    <property type="evidence" value="ECO:0007669"/>
    <property type="project" value="TreeGrafter"/>
</dbReference>
<accession>A0A3N4M3F3</accession>
<dbReference type="EMBL" id="ML121527">
    <property type="protein sequence ID" value="RPB29580.1"/>
    <property type="molecule type" value="Genomic_DNA"/>
</dbReference>
<dbReference type="STRING" id="1051890.A0A3N4M3F3"/>
<sequence length="474" mass="53954">MLLDRSISRPKTPPPGLTTPGSNSSLKTSNFVEFISQTDDDWDVDLGDAGDGILGSKKKSKFPKSIEYKPPVSSKLGSGAGGSRSQTPAYPTPRRRDTNGLKPQFEGLVRDPANSLHMIYHPTLSPDTHTEAEIERLNARISRINKFKKILQSSTVDLAELRKLAWNGIPEELRPMSWQLLLGYLPANSDRRVSTLERKRKEFIDGVKQAFSRGTQGLDQTIWHQISIDVPRTNPHLPLYGFETTQRCLERILFVWAIRHPASGYVQGINDLVTPFFQVFLSAYIDGDVEQFDPVSLPKEVLDVVEADSFWCLTKLLDGIQDNYIFAQPGITRQVAALRDLVSRIDQPLVKHLTDQGVEFIQFSFRWMNCMLMREVSVKNTIRMWDTYMAEGQAGFSEFHLYVCVAFLVKWSEQLVKMDFQEVMMFLQALPTQSWGEKEIELLLSEAFIWQSLFRNSAAHLKQHNPPPPRLPTL</sequence>
<dbReference type="FunFam" id="1.10.10.750:FF:000007">
    <property type="entry name" value="TBC1 domain family member"/>
    <property type="match status" value="1"/>
</dbReference>
<feature type="compositionally biased region" description="Acidic residues" evidence="1">
    <location>
        <begin position="38"/>
        <end position="48"/>
    </location>
</feature>
<dbReference type="Pfam" id="PF00566">
    <property type="entry name" value="RabGAP-TBC"/>
    <property type="match status" value="1"/>
</dbReference>
<dbReference type="PROSITE" id="PS50086">
    <property type="entry name" value="TBC_RABGAP"/>
    <property type="match status" value="1"/>
</dbReference>
<dbReference type="PANTHER" id="PTHR22957">
    <property type="entry name" value="TBC1 DOMAIN FAMILY MEMBER GTPASE-ACTIVATING PROTEIN"/>
    <property type="match status" value="1"/>
</dbReference>
<dbReference type="InterPro" id="IPR000195">
    <property type="entry name" value="Rab-GAP-TBC_dom"/>
</dbReference>
<dbReference type="Proteomes" id="UP000267821">
    <property type="component" value="Unassembled WGS sequence"/>
</dbReference>
<dbReference type="SUPFAM" id="SSF47923">
    <property type="entry name" value="Ypt/Rab-GAP domain of gyp1p"/>
    <property type="match status" value="2"/>
</dbReference>
<feature type="region of interest" description="Disordered" evidence="1">
    <location>
        <begin position="1"/>
        <end position="103"/>
    </location>
</feature>
<reference evidence="3 4" key="1">
    <citation type="journal article" date="2018" name="Nat. Ecol. Evol.">
        <title>Pezizomycetes genomes reveal the molecular basis of ectomycorrhizal truffle lifestyle.</title>
        <authorList>
            <person name="Murat C."/>
            <person name="Payen T."/>
            <person name="Noel B."/>
            <person name="Kuo A."/>
            <person name="Morin E."/>
            <person name="Chen J."/>
            <person name="Kohler A."/>
            <person name="Krizsan K."/>
            <person name="Balestrini R."/>
            <person name="Da Silva C."/>
            <person name="Montanini B."/>
            <person name="Hainaut M."/>
            <person name="Levati E."/>
            <person name="Barry K.W."/>
            <person name="Belfiori B."/>
            <person name="Cichocki N."/>
            <person name="Clum A."/>
            <person name="Dockter R.B."/>
            <person name="Fauchery L."/>
            <person name="Guy J."/>
            <person name="Iotti M."/>
            <person name="Le Tacon F."/>
            <person name="Lindquist E.A."/>
            <person name="Lipzen A."/>
            <person name="Malagnac F."/>
            <person name="Mello A."/>
            <person name="Molinier V."/>
            <person name="Miyauchi S."/>
            <person name="Poulain J."/>
            <person name="Riccioni C."/>
            <person name="Rubini A."/>
            <person name="Sitrit Y."/>
            <person name="Splivallo R."/>
            <person name="Traeger S."/>
            <person name="Wang M."/>
            <person name="Zifcakova L."/>
            <person name="Wipf D."/>
            <person name="Zambonelli A."/>
            <person name="Paolocci F."/>
            <person name="Nowrousian M."/>
            <person name="Ottonello S."/>
            <person name="Baldrian P."/>
            <person name="Spatafora J.W."/>
            <person name="Henrissat B."/>
            <person name="Nagy L.G."/>
            <person name="Aury J.M."/>
            <person name="Wincker P."/>
            <person name="Grigoriev I.V."/>
            <person name="Bonfante P."/>
            <person name="Martin F.M."/>
        </authorList>
    </citation>
    <scope>NUCLEOTIDE SEQUENCE [LARGE SCALE GENOMIC DNA]</scope>
    <source>
        <strain evidence="3 4">ATCC MYA-4762</strain>
    </source>
</reference>
<dbReference type="PANTHER" id="PTHR22957:SF26">
    <property type="entry name" value="LD44506P"/>
    <property type="match status" value="1"/>
</dbReference>
<dbReference type="GO" id="GO:0005794">
    <property type="term" value="C:Golgi apparatus"/>
    <property type="evidence" value="ECO:0007669"/>
    <property type="project" value="TreeGrafter"/>
</dbReference>
<keyword evidence="4" id="KW-1185">Reference proteome</keyword>
<evidence type="ECO:0000256" key="1">
    <source>
        <dbReference type="SAM" id="MobiDB-lite"/>
    </source>
</evidence>
<dbReference type="AlphaFoldDB" id="A0A3N4M3F3"/>
<feature type="compositionally biased region" description="Polar residues" evidence="1">
    <location>
        <begin position="22"/>
        <end position="37"/>
    </location>
</feature>
<dbReference type="InParanoid" id="A0A3N4M3F3"/>
<dbReference type="Gene3D" id="1.10.8.270">
    <property type="entry name" value="putative rabgap domain of human tbc1 domain family member 14 like domains"/>
    <property type="match status" value="1"/>
</dbReference>
<dbReference type="Gene3D" id="1.10.10.750">
    <property type="entry name" value="Ypt/Rab-GAP domain of gyp1p, domain 1"/>
    <property type="match status" value="1"/>
</dbReference>
<dbReference type="OrthoDB" id="26371at2759"/>
<dbReference type="FunFam" id="1.10.472.80:FF:000001">
    <property type="entry name" value="TBC1 domain family member 22B"/>
    <property type="match status" value="1"/>
</dbReference>
<gene>
    <name evidence="3" type="ORF">L211DRAFT_775592</name>
</gene>
<dbReference type="Gene3D" id="1.10.472.80">
    <property type="entry name" value="Ypt/Rab-GAP domain of gyp1p, domain 3"/>
    <property type="match status" value="1"/>
</dbReference>
<name>A0A3N4M3F3_9PEZI</name>
<evidence type="ECO:0000259" key="2">
    <source>
        <dbReference type="PROSITE" id="PS50086"/>
    </source>
</evidence>
<dbReference type="SMART" id="SM00164">
    <property type="entry name" value="TBC"/>
    <property type="match status" value="1"/>
</dbReference>
<organism evidence="3 4">
    <name type="scientific">Terfezia boudieri ATCC MYA-4762</name>
    <dbReference type="NCBI Taxonomy" id="1051890"/>
    <lineage>
        <taxon>Eukaryota</taxon>
        <taxon>Fungi</taxon>
        <taxon>Dikarya</taxon>
        <taxon>Ascomycota</taxon>
        <taxon>Pezizomycotina</taxon>
        <taxon>Pezizomycetes</taxon>
        <taxon>Pezizales</taxon>
        <taxon>Pezizaceae</taxon>
        <taxon>Terfezia</taxon>
    </lineage>
</organism>
<evidence type="ECO:0000313" key="3">
    <source>
        <dbReference type="EMBL" id="RPB29580.1"/>
    </source>
</evidence>
<feature type="domain" description="Rab-GAP TBC" evidence="2">
    <location>
        <begin position="168"/>
        <end position="392"/>
    </location>
</feature>
<dbReference type="FunFam" id="1.10.8.270:FF:000037">
    <property type="entry name" value="TBC1 domain family member 22A"/>
    <property type="match status" value="1"/>
</dbReference>